<comment type="caution">
    <text evidence="2">The sequence shown here is derived from an EMBL/GenBank/DDBJ whole genome shotgun (WGS) entry which is preliminary data.</text>
</comment>
<reference evidence="2 3" key="1">
    <citation type="journal article" date="2022" name="bioRxiv">
        <title>Genomics of Preaxostyla Flagellates Illuminates Evolutionary Transitions and the Path Towards Mitochondrial Loss.</title>
        <authorList>
            <person name="Novak L.V.F."/>
            <person name="Treitli S.C."/>
            <person name="Pyrih J."/>
            <person name="Halakuc P."/>
            <person name="Pipaliya S.V."/>
            <person name="Vacek V."/>
            <person name="Brzon O."/>
            <person name="Soukal P."/>
            <person name="Eme L."/>
            <person name="Dacks J.B."/>
            <person name="Karnkowska A."/>
            <person name="Elias M."/>
            <person name="Hampl V."/>
        </authorList>
    </citation>
    <scope>NUCLEOTIDE SEQUENCE [LARGE SCALE GENOMIC DNA]</scope>
    <source>
        <strain evidence="2">NAU3</strain>
        <tissue evidence="2">Gut</tissue>
    </source>
</reference>
<protein>
    <submittedName>
        <fullName evidence="2">Uncharacterized protein</fullName>
    </submittedName>
</protein>
<accession>A0ABQ9WZB2</accession>
<sequence>MDQPAGREPFKKEIEPEPDQRIFRTVSDFPWTTTTSRSMVATLSFSFVQDYPPNMTASEGLTRKGDEKGAQGNTAASSSAERQNIDTADLVTCHIVCTLIAIRA</sequence>
<name>A0ABQ9WZB2_9EUKA</name>
<feature type="compositionally biased region" description="Polar residues" evidence="1">
    <location>
        <begin position="71"/>
        <end position="83"/>
    </location>
</feature>
<proteinExistence type="predicted"/>
<dbReference type="EMBL" id="JARBJD010000316">
    <property type="protein sequence ID" value="KAK2944067.1"/>
    <property type="molecule type" value="Genomic_DNA"/>
</dbReference>
<keyword evidence="3" id="KW-1185">Reference proteome</keyword>
<dbReference type="Proteomes" id="UP001281761">
    <property type="component" value="Unassembled WGS sequence"/>
</dbReference>
<feature type="region of interest" description="Disordered" evidence="1">
    <location>
        <begin position="53"/>
        <end position="83"/>
    </location>
</feature>
<evidence type="ECO:0000256" key="1">
    <source>
        <dbReference type="SAM" id="MobiDB-lite"/>
    </source>
</evidence>
<organism evidence="2 3">
    <name type="scientific">Blattamonas nauphoetae</name>
    <dbReference type="NCBI Taxonomy" id="2049346"/>
    <lineage>
        <taxon>Eukaryota</taxon>
        <taxon>Metamonada</taxon>
        <taxon>Preaxostyla</taxon>
        <taxon>Oxymonadida</taxon>
        <taxon>Blattamonas</taxon>
    </lineage>
</organism>
<evidence type="ECO:0000313" key="2">
    <source>
        <dbReference type="EMBL" id="KAK2944067.1"/>
    </source>
</evidence>
<gene>
    <name evidence="2" type="ORF">BLNAU_21016</name>
</gene>
<evidence type="ECO:0000313" key="3">
    <source>
        <dbReference type="Proteomes" id="UP001281761"/>
    </source>
</evidence>